<comment type="caution">
    <text evidence="2">The sequence shown here is derived from an EMBL/GenBank/DDBJ whole genome shotgun (WGS) entry which is preliminary data.</text>
</comment>
<keyword evidence="1" id="KW-0812">Transmembrane</keyword>
<gene>
    <name evidence="2" type="ORF">DFH07DRAFT_839372</name>
</gene>
<name>A0AAD7N0H9_9AGAR</name>
<evidence type="ECO:0000313" key="3">
    <source>
        <dbReference type="Proteomes" id="UP001215280"/>
    </source>
</evidence>
<dbReference type="Proteomes" id="UP001215280">
    <property type="component" value="Unassembled WGS sequence"/>
</dbReference>
<organism evidence="2 3">
    <name type="scientific">Mycena maculata</name>
    <dbReference type="NCBI Taxonomy" id="230809"/>
    <lineage>
        <taxon>Eukaryota</taxon>
        <taxon>Fungi</taxon>
        <taxon>Dikarya</taxon>
        <taxon>Basidiomycota</taxon>
        <taxon>Agaricomycotina</taxon>
        <taxon>Agaricomycetes</taxon>
        <taxon>Agaricomycetidae</taxon>
        <taxon>Agaricales</taxon>
        <taxon>Marasmiineae</taxon>
        <taxon>Mycenaceae</taxon>
        <taxon>Mycena</taxon>
    </lineage>
</organism>
<feature type="transmembrane region" description="Helical" evidence="1">
    <location>
        <begin position="20"/>
        <end position="40"/>
    </location>
</feature>
<dbReference type="AlphaFoldDB" id="A0AAD7N0H9"/>
<keyword evidence="1" id="KW-0472">Membrane</keyword>
<sequence length="174" mass="19737">MRDNQLSQLQSSLLFGSLSLIPNGTLRCTLLAIVFCIIVFSRIHLEHPSIQLAHVEDKINKAEEDLRNAKLYCAKDALILAAQGVRLLEVKRTMSMIKCHSLESGTLSWKKYRLLSRDIAACAKEVKKIRTVVQLIVESEHQRKYTQVINETETMLTGFKSPEVSPRISPMFIV</sequence>
<proteinExistence type="predicted"/>
<keyword evidence="1" id="KW-1133">Transmembrane helix</keyword>
<accession>A0AAD7N0H9</accession>
<protein>
    <submittedName>
        <fullName evidence="2">Uncharacterized protein</fullName>
    </submittedName>
</protein>
<evidence type="ECO:0000313" key="2">
    <source>
        <dbReference type="EMBL" id="KAJ7740255.1"/>
    </source>
</evidence>
<dbReference type="EMBL" id="JARJLG010000128">
    <property type="protein sequence ID" value="KAJ7740255.1"/>
    <property type="molecule type" value="Genomic_DNA"/>
</dbReference>
<evidence type="ECO:0000256" key="1">
    <source>
        <dbReference type="SAM" id="Phobius"/>
    </source>
</evidence>
<reference evidence="2" key="1">
    <citation type="submission" date="2023-03" db="EMBL/GenBank/DDBJ databases">
        <title>Massive genome expansion in bonnet fungi (Mycena s.s.) driven by repeated elements and novel gene families across ecological guilds.</title>
        <authorList>
            <consortium name="Lawrence Berkeley National Laboratory"/>
            <person name="Harder C.B."/>
            <person name="Miyauchi S."/>
            <person name="Viragh M."/>
            <person name="Kuo A."/>
            <person name="Thoen E."/>
            <person name="Andreopoulos B."/>
            <person name="Lu D."/>
            <person name="Skrede I."/>
            <person name="Drula E."/>
            <person name="Henrissat B."/>
            <person name="Morin E."/>
            <person name="Kohler A."/>
            <person name="Barry K."/>
            <person name="LaButti K."/>
            <person name="Morin E."/>
            <person name="Salamov A."/>
            <person name="Lipzen A."/>
            <person name="Mereny Z."/>
            <person name="Hegedus B."/>
            <person name="Baldrian P."/>
            <person name="Stursova M."/>
            <person name="Weitz H."/>
            <person name="Taylor A."/>
            <person name="Grigoriev I.V."/>
            <person name="Nagy L.G."/>
            <person name="Martin F."/>
            <person name="Kauserud H."/>
        </authorList>
    </citation>
    <scope>NUCLEOTIDE SEQUENCE</scope>
    <source>
        <strain evidence="2">CBHHK188m</strain>
    </source>
</reference>
<keyword evidence="3" id="KW-1185">Reference proteome</keyword>